<feature type="region of interest" description="Disordered" evidence="1">
    <location>
        <begin position="25"/>
        <end position="83"/>
    </location>
</feature>
<accession>A0AAD9A4B0</accession>
<name>A0AAD9A4B0_9PEZI</name>
<dbReference type="EMBL" id="JAQOWY010000521">
    <property type="protein sequence ID" value="KAK1840912.1"/>
    <property type="molecule type" value="Genomic_DNA"/>
</dbReference>
<comment type="caution">
    <text evidence="2">The sequence shown here is derived from an EMBL/GenBank/DDBJ whole genome shotgun (WGS) entry which is preliminary data.</text>
</comment>
<organism evidence="2 3">
    <name type="scientific">Colletotrichum chrysophilum</name>
    <dbReference type="NCBI Taxonomy" id="1836956"/>
    <lineage>
        <taxon>Eukaryota</taxon>
        <taxon>Fungi</taxon>
        <taxon>Dikarya</taxon>
        <taxon>Ascomycota</taxon>
        <taxon>Pezizomycotina</taxon>
        <taxon>Sordariomycetes</taxon>
        <taxon>Hypocreomycetidae</taxon>
        <taxon>Glomerellales</taxon>
        <taxon>Glomerellaceae</taxon>
        <taxon>Colletotrichum</taxon>
        <taxon>Colletotrichum gloeosporioides species complex</taxon>
    </lineage>
</organism>
<protein>
    <submittedName>
        <fullName evidence="2">Uncharacterized protein</fullName>
    </submittedName>
</protein>
<proteinExistence type="predicted"/>
<dbReference type="Proteomes" id="UP001243330">
    <property type="component" value="Unassembled WGS sequence"/>
</dbReference>
<dbReference type="AlphaFoldDB" id="A0AAD9A4B0"/>
<evidence type="ECO:0000256" key="1">
    <source>
        <dbReference type="SAM" id="MobiDB-lite"/>
    </source>
</evidence>
<keyword evidence="3" id="KW-1185">Reference proteome</keyword>
<reference evidence="2" key="1">
    <citation type="submission" date="2023-01" db="EMBL/GenBank/DDBJ databases">
        <title>Colletotrichum chrysophilum M932 genome sequence.</title>
        <authorList>
            <person name="Baroncelli R."/>
        </authorList>
    </citation>
    <scope>NUCLEOTIDE SEQUENCE</scope>
    <source>
        <strain evidence="2">M932</strain>
    </source>
</reference>
<evidence type="ECO:0000313" key="2">
    <source>
        <dbReference type="EMBL" id="KAK1840912.1"/>
    </source>
</evidence>
<evidence type="ECO:0000313" key="3">
    <source>
        <dbReference type="Proteomes" id="UP001243330"/>
    </source>
</evidence>
<gene>
    <name evidence="2" type="ORF">CCHR01_16464</name>
</gene>
<sequence>MAHLTGSCCEDRWGLTLSLSPISGTALHRQSNDDDIDGGNNESASAHLRHVCGEGGASRTREGAAGGETAAGNKGQTGNTIPDSLAINGTAAGAAGCTRVQPAT</sequence>